<dbReference type="AlphaFoldDB" id="A0A1H1GE10"/>
<reference evidence="7 8" key="1">
    <citation type="submission" date="2016-10" db="EMBL/GenBank/DDBJ databases">
        <authorList>
            <person name="de Groot N.N."/>
        </authorList>
    </citation>
    <scope>NUCLEOTIDE SEQUENCE [LARGE SCALE GENOMIC DNA]</scope>
    <source>
        <strain evidence="7 8">DSM 43794</strain>
    </source>
</reference>
<dbReference type="EMBL" id="FNKK01000002">
    <property type="protein sequence ID" value="SDR11345.1"/>
    <property type="molecule type" value="Genomic_DNA"/>
</dbReference>
<evidence type="ECO:0000256" key="4">
    <source>
        <dbReference type="ARBA" id="ARBA00023136"/>
    </source>
</evidence>
<sequence length="130" mass="13669">MSYGNQPGGPGGYQPPGEGYGPPPGGGYGPPGGYGMPPTPPDNHLVPAILTTLFCCLPFGIVSIVKSSQVNSKWAAGDYQGAMQASEEAKTWWKRALIAGIIWAVLLVIIYVVFFVILLAAVPPAPSYDY</sequence>
<keyword evidence="3 6" id="KW-1133">Transmembrane helix</keyword>
<name>A0A1H1GE10_9ACTN</name>
<keyword evidence="8" id="KW-1185">Reference proteome</keyword>
<dbReference type="OrthoDB" id="9815705at2"/>
<feature type="transmembrane region" description="Helical" evidence="6">
    <location>
        <begin position="96"/>
        <end position="122"/>
    </location>
</feature>
<dbReference type="Proteomes" id="UP000217103">
    <property type="component" value="Unassembled WGS sequence"/>
</dbReference>
<evidence type="ECO:0000256" key="5">
    <source>
        <dbReference type="SAM" id="MobiDB-lite"/>
    </source>
</evidence>
<gene>
    <name evidence="7" type="ORF">SAMN04489764_3530</name>
</gene>
<dbReference type="PANTHER" id="PTHR14948:SF44">
    <property type="entry name" value="PROLINE-RICH TRANSMEMBRANE PROTEIN 1-LIKE"/>
    <property type="match status" value="1"/>
</dbReference>
<evidence type="ECO:0000313" key="8">
    <source>
        <dbReference type="Proteomes" id="UP000217103"/>
    </source>
</evidence>
<protein>
    <submittedName>
        <fullName evidence="7">Interferon-induced transmembrane protein</fullName>
    </submittedName>
</protein>
<keyword evidence="4 6" id="KW-0472">Membrane</keyword>
<keyword evidence="2 6" id="KW-0812">Transmembrane</keyword>
<dbReference type="InterPro" id="IPR007593">
    <property type="entry name" value="CD225/Dispanin_fam"/>
</dbReference>
<evidence type="ECO:0000256" key="6">
    <source>
        <dbReference type="SAM" id="Phobius"/>
    </source>
</evidence>
<feature type="transmembrane region" description="Helical" evidence="6">
    <location>
        <begin position="45"/>
        <end position="65"/>
    </location>
</feature>
<accession>A0A1H1GE10</accession>
<dbReference type="Pfam" id="PF04505">
    <property type="entry name" value="CD225"/>
    <property type="match status" value="1"/>
</dbReference>
<evidence type="ECO:0000256" key="2">
    <source>
        <dbReference type="ARBA" id="ARBA00022692"/>
    </source>
</evidence>
<dbReference type="InterPro" id="IPR051423">
    <property type="entry name" value="CD225/Dispanin"/>
</dbReference>
<comment type="subcellular location">
    <subcellularLocation>
        <location evidence="1">Membrane</location>
    </subcellularLocation>
</comment>
<evidence type="ECO:0000256" key="3">
    <source>
        <dbReference type="ARBA" id="ARBA00022989"/>
    </source>
</evidence>
<feature type="region of interest" description="Disordered" evidence="5">
    <location>
        <begin position="1"/>
        <end position="39"/>
    </location>
</feature>
<dbReference type="RefSeq" id="WP_093260199.1">
    <property type="nucleotide sequence ID" value="NZ_FNKK01000002.1"/>
</dbReference>
<evidence type="ECO:0000256" key="1">
    <source>
        <dbReference type="ARBA" id="ARBA00004370"/>
    </source>
</evidence>
<dbReference type="PANTHER" id="PTHR14948">
    <property type="entry name" value="NG5"/>
    <property type="match status" value="1"/>
</dbReference>
<feature type="compositionally biased region" description="Gly residues" evidence="5">
    <location>
        <begin position="1"/>
        <end position="35"/>
    </location>
</feature>
<proteinExistence type="predicted"/>
<evidence type="ECO:0000313" key="7">
    <source>
        <dbReference type="EMBL" id="SDR11345.1"/>
    </source>
</evidence>
<dbReference type="GO" id="GO:0016020">
    <property type="term" value="C:membrane"/>
    <property type="evidence" value="ECO:0007669"/>
    <property type="project" value="UniProtKB-SubCell"/>
</dbReference>
<organism evidence="7 8">
    <name type="scientific">Thermostaphylospora chromogena</name>
    <dbReference type="NCBI Taxonomy" id="35622"/>
    <lineage>
        <taxon>Bacteria</taxon>
        <taxon>Bacillati</taxon>
        <taxon>Actinomycetota</taxon>
        <taxon>Actinomycetes</taxon>
        <taxon>Streptosporangiales</taxon>
        <taxon>Thermomonosporaceae</taxon>
        <taxon>Thermostaphylospora</taxon>
    </lineage>
</organism>
<dbReference type="STRING" id="35622.SAMN04489764_3530"/>